<dbReference type="SUPFAM" id="SSF51064">
    <property type="entry name" value="Head domain of nucleotide exchange factor GrpE"/>
    <property type="match status" value="1"/>
</dbReference>
<dbReference type="CDD" id="cd00446">
    <property type="entry name" value="GrpE"/>
    <property type="match status" value="1"/>
</dbReference>
<dbReference type="Proteomes" id="UP000320078">
    <property type="component" value="Unassembled WGS sequence"/>
</dbReference>
<evidence type="ECO:0000313" key="7">
    <source>
        <dbReference type="EMBL" id="TVY12257.1"/>
    </source>
</evidence>
<sequence length="236" mass="27577">MVVSEKNKIKNAEIIQNKKNDNLENNKLKKDSKKSKYNCEYSGHCEDFDCNKCDCKDCDCLNIEKLKEDNKKLKEDNKKLKEELLAICNIRENDKLKYQADLENFKKRIQKEQITALKYASMDLINDIIIPLEQFDKVLETNIEDNKLLQQFLSGFKMINQQVKDSLTKNGVKEIKALGEKFDPKFHYAVEKIADKEQPNGINVSVLQKGFFYKDLVLKPAMVKINEWSNKNNENK</sequence>
<dbReference type="HAMAP" id="MF_01151">
    <property type="entry name" value="GrpE"/>
    <property type="match status" value="1"/>
</dbReference>
<evidence type="ECO:0000313" key="8">
    <source>
        <dbReference type="Proteomes" id="UP000320078"/>
    </source>
</evidence>
<dbReference type="PRINTS" id="PR00773">
    <property type="entry name" value="GRPEPROTEIN"/>
</dbReference>
<dbReference type="SUPFAM" id="SSF58014">
    <property type="entry name" value="Coiled-coil domain of nucleotide exchange factor GrpE"/>
    <property type="match status" value="1"/>
</dbReference>
<dbReference type="GO" id="GO:0042803">
    <property type="term" value="F:protein homodimerization activity"/>
    <property type="evidence" value="ECO:0007669"/>
    <property type="project" value="InterPro"/>
</dbReference>
<dbReference type="RefSeq" id="WP_144658350.1">
    <property type="nucleotide sequence ID" value="NZ_VIAE01000004.1"/>
</dbReference>
<dbReference type="Gene3D" id="3.90.20.20">
    <property type="match status" value="1"/>
</dbReference>
<dbReference type="PANTHER" id="PTHR21237">
    <property type="entry name" value="GRPE PROTEIN"/>
    <property type="match status" value="1"/>
</dbReference>
<evidence type="ECO:0000256" key="6">
    <source>
        <dbReference type="SAM" id="Coils"/>
    </source>
</evidence>
<dbReference type="OrthoDB" id="9812586at2"/>
<evidence type="ECO:0000256" key="2">
    <source>
        <dbReference type="ARBA" id="ARBA00023186"/>
    </source>
</evidence>
<dbReference type="InterPro" id="IPR013805">
    <property type="entry name" value="GrpE_CC"/>
</dbReference>
<dbReference type="GO" id="GO:0006457">
    <property type="term" value="P:protein folding"/>
    <property type="evidence" value="ECO:0007669"/>
    <property type="project" value="InterPro"/>
</dbReference>
<keyword evidence="3 4" id="KW-0346">Stress response</keyword>
<comment type="similarity">
    <text evidence="1 3 5">Belongs to the GrpE family.</text>
</comment>
<evidence type="ECO:0000256" key="3">
    <source>
        <dbReference type="HAMAP-Rule" id="MF_01151"/>
    </source>
</evidence>
<dbReference type="GO" id="GO:0000774">
    <property type="term" value="F:adenyl-nucleotide exchange factor activity"/>
    <property type="evidence" value="ECO:0007669"/>
    <property type="project" value="InterPro"/>
</dbReference>
<dbReference type="InterPro" id="IPR009012">
    <property type="entry name" value="GrpE_head"/>
</dbReference>
<dbReference type="GO" id="GO:0051082">
    <property type="term" value="F:unfolded protein binding"/>
    <property type="evidence" value="ECO:0007669"/>
    <property type="project" value="TreeGrafter"/>
</dbReference>
<reference evidence="7 8" key="1">
    <citation type="submission" date="2019-06" db="EMBL/GenBank/DDBJ databases">
        <title>Draft Genome Sequence of Candidatus Phytoplasma pini-Related Strain MDPP: A Resource for Comparative Genomics of Gymnosperm-infecting Phytoplasmas.</title>
        <authorList>
            <person name="Cai W."/>
            <person name="Costanzo S."/>
            <person name="Shao J."/>
            <person name="Zhao Y."/>
            <person name="Davis R."/>
        </authorList>
    </citation>
    <scope>NUCLEOTIDE SEQUENCE [LARGE SCALE GENOMIC DNA]</scope>
    <source>
        <strain evidence="7 8">MDPP</strain>
    </source>
</reference>
<comment type="function">
    <text evidence="3 4">Participates actively in the response to hyperosmotic and heat shock by preventing the aggregation of stress-denatured proteins, in association with DnaK and GrpE. It is the nucleotide exchange factor for DnaK and may function as a thermosensor. Unfolded proteins bind initially to DnaJ; upon interaction with the DnaJ-bound protein, DnaK hydrolyzes its bound ATP, resulting in the formation of a stable complex. GrpE releases ADP from DnaK; ATP binding to DnaK triggers the release of the substrate protein, thus completing the reaction cycle. Several rounds of ATP-dependent interactions between DnaJ, DnaK and GrpE are required for fully efficient folding.</text>
</comment>
<keyword evidence="2 3" id="KW-0143">Chaperone</keyword>
<dbReference type="AlphaFoldDB" id="A0A559KJH2"/>
<dbReference type="PROSITE" id="PS01071">
    <property type="entry name" value="GRPE"/>
    <property type="match status" value="1"/>
</dbReference>
<dbReference type="Gene3D" id="2.30.22.10">
    <property type="entry name" value="Head domain of nucleotide exchange factor GrpE"/>
    <property type="match status" value="1"/>
</dbReference>
<dbReference type="Pfam" id="PF01025">
    <property type="entry name" value="GrpE"/>
    <property type="match status" value="1"/>
</dbReference>
<evidence type="ECO:0000256" key="1">
    <source>
        <dbReference type="ARBA" id="ARBA00009054"/>
    </source>
</evidence>
<accession>A0A559KJH2</accession>
<proteinExistence type="inferred from homology"/>
<dbReference type="GO" id="GO:0051087">
    <property type="term" value="F:protein-folding chaperone binding"/>
    <property type="evidence" value="ECO:0007669"/>
    <property type="project" value="InterPro"/>
</dbReference>
<comment type="subcellular location">
    <subcellularLocation>
        <location evidence="3">Cytoplasm</location>
    </subcellularLocation>
</comment>
<keyword evidence="8" id="KW-1185">Reference proteome</keyword>
<dbReference type="GO" id="GO:0005737">
    <property type="term" value="C:cytoplasm"/>
    <property type="evidence" value="ECO:0007669"/>
    <property type="project" value="UniProtKB-SubCell"/>
</dbReference>
<dbReference type="PANTHER" id="PTHR21237:SF23">
    <property type="entry name" value="GRPE PROTEIN HOMOLOG, MITOCHONDRIAL"/>
    <property type="match status" value="1"/>
</dbReference>
<evidence type="ECO:0000256" key="4">
    <source>
        <dbReference type="RuleBase" id="RU000639"/>
    </source>
</evidence>
<gene>
    <name evidence="3 7" type="primary">grpE</name>
    <name evidence="7" type="ORF">MDPP_00204</name>
</gene>
<dbReference type="EMBL" id="VIAE01000004">
    <property type="protein sequence ID" value="TVY12257.1"/>
    <property type="molecule type" value="Genomic_DNA"/>
</dbReference>
<evidence type="ECO:0000256" key="5">
    <source>
        <dbReference type="RuleBase" id="RU004478"/>
    </source>
</evidence>
<feature type="coiled-coil region" evidence="6">
    <location>
        <begin position="63"/>
        <end position="115"/>
    </location>
</feature>
<comment type="caution">
    <text evidence="7">The sequence shown here is derived from an EMBL/GenBank/DDBJ whole genome shotgun (WGS) entry which is preliminary data.</text>
</comment>
<comment type="subunit">
    <text evidence="3">Homodimer.</text>
</comment>
<protein>
    <recommendedName>
        <fullName evidence="3 4">Protein GrpE</fullName>
    </recommendedName>
    <alternativeName>
        <fullName evidence="3">HSP-70 cofactor</fullName>
    </alternativeName>
</protein>
<keyword evidence="3" id="KW-0963">Cytoplasm</keyword>
<organism evidence="7 8">
    <name type="scientific">Candidatus Phytoplasma pini</name>
    <dbReference type="NCBI Taxonomy" id="267362"/>
    <lineage>
        <taxon>Bacteria</taxon>
        <taxon>Bacillati</taxon>
        <taxon>Mycoplasmatota</taxon>
        <taxon>Mollicutes</taxon>
        <taxon>Acholeplasmatales</taxon>
        <taxon>Acholeplasmataceae</taxon>
        <taxon>Candidatus Phytoplasma</taxon>
    </lineage>
</organism>
<keyword evidence="6" id="KW-0175">Coiled coil</keyword>
<dbReference type="InterPro" id="IPR000740">
    <property type="entry name" value="GrpE"/>
</dbReference>
<name>A0A559KJH2_9MOLU</name>